<sequence>MTMPRNEGEALPGRARDVALRDPGKGGEHRAKGGERQTKGRERRQEGGEHRQEGGERQGKGRERRVRRDDGGAAHRSRARKGGRGQAAVPSSPPSGASARPGDVRELARRWCDDNMNWDGVLWRSCHAYIERRTTM</sequence>
<reference evidence="2 3" key="1">
    <citation type="submission" date="2020-06" db="EMBL/GenBank/DDBJ databases">
        <title>Nonomuraea sp. SMC257, a novel actinomycete isolated from soil.</title>
        <authorList>
            <person name="Chanama M."/>
        </authorList>
    </citation>
    <scope>NUCLEOTIDE SEQUENCE [LARGE SCALE GENOMIC DNA]</scope>
    <source>
        <strain evidence="2 3">SMC257</strain>
    </source>
</reference>
<feature type="region of interest" description="Disordered" evidence="1">
    <location>
        <begin position="1"/>
        <end position="103"/>
    </location>
</feature>
<dbReference type="AlphaFoldDB" id="A0A7Y6I7J5"/>
<proteinExistence type="predicted"/>
<feature type="compositionally biased region" description="Basic and acidic residues" evidence="1">
    <location>
        <begin position="14"/>
        <end position="73"/>
    </location>
</feature>
<keyword evidence="3" id="KW-1185">Reference proteome</keyword>
<name>A0A7Y6I7J5_9ACTN</name>
<evidence type="ECO:0000313" key="2">
    <source>
        <dbReference type="EMBL" id="NUW33147.1"/>
    </source>
</evidence>
<organism evidence="2 3">
    <name type="scientific">Nonomuraea montanisoli</name>
    <dbReference type="NCBI Taxonomy" id="2741721"/>
    <lineage>
        <taxon>Bacteria</taxon>
        <taxon>Bacillati</taxon>
        <taxon>Actinomycetota</taxon>
        <taxon>Actinomycetes</taxon>
        <taxon>Streptosporangiales</taxon>
        <taxon>Streptosporangiaceae</taxon>
        <taxon>Nonomuraea</taxon>
    </lineage>
</organism>
<evidence type="ECO:0000256" key="1">
    <source>
        <dbReference type="SAM" id="MobiDB-lite"/>
    </source>
</evidence>
<gene>
    <name evidence="2" type="ORF">HTZ77_17160</name>
</gene>
<protein>
    <submittedName>
        <fullName evidence="2">Uncharacterized protein</fullName>
    </submittedName>
</protein>
<dbReference type="EMBL" id="JABWGN010000006">
    <property type="protein sequence ID" value="NUW33147.1"/>
    <property type="molecule type" value="Genomic_DNA"/>
</dbReference>
<comment type="caution">
    <text evidence="2">The sequence shown here is derived from an EMBL/GenBank/DDBJ whole genome shotgun (WGS) entry which is preliminary data.</text>
</comment>
<dbReference type="Proteomes" id="UP000586042">
    <property type="component" value="Unassembled WGS sequence"/>
</dbReference>
<evidence type="ECO:0000313" key="3">
    <source>
        <dbReference type="Proteomes" id="UP000586042"/>
    </source>
</evidence>
<accession>A0A7Y6I7J5</accession>
<feature type="compositionally biased region" description="Low complexity" evidence="1">
    <location>
        <begin position="87"/>
        <end position="101"/>
    </location>
</feature>
<dbReference type="RefSeq" id="WP_175590589.1">
    <property type="nucleotide sequence ID" value="NZ_JABWGN010000006.1"/>
</dbReference>